<feature type="compositionally biased region" description="Polar residues" evidence="2">
    <location>
        <begin position="1"/>
        <end position="12"/>
    </location>
</feature>
<feature type="compositionally biased region" description="Low complexity" evidence="2">
    <location>
        <begin position="13"/>
        <end position="32"/>
    </location>
</feature>
<dbReference type="InterPro" id="IPR011990">
    <property type="entry name" value="TPR-like_helical_dom_sf"/>
</dbReference>
<dbReference type="PANTHER" id="PTHR47942:SF63">
    <property type="entry name" value="PENTATRICOPEPTIDE REPEAT-CONTAINING PROTEIN"/>
    <property type="match status" value="1"/>
</dbReference>
<feature type="compositionally biased region" description="Polar residues" evidence="2">
    <location>
        <begin position="111"/>
        <end position="130"/>
    </location>
</feature>
<feature type="region of interest" description="Disordered" evidence="2">
    <location>
        <begin position="1"/>
        <end position="32"/>
    </location>
</feature>
<dbReference type="Proteomes" id="UP001530293">
    <property type="component" value="Unassembled WGS sequence"/>
</dbReference>
<keyword evidence="1" id="KW-0677">Repeat</keyword>
<proteinExistence type="predicted"/>
<feature type="region of interest" description="Disordered" evidence="2">
    <location>
        <begin position="101"/>
        <end position="130"/>
    </location>
</feature>
<organism evidence="3 4">
    <name type="scientific">Discostella pseudostelligera</name>
    <dbReference type="NCBI Taxonomy" id="259834"/>
    <lineage>
        <taxon>Eukaryota</taxon>
        <taxon>Sar</taxon>
        <taxon>Stramenopiles</taxon>
        <taxon>Ochrophyta</taxon>
        <taxon>Bacillariophyta</taxon>
        <taxon>Coscinodiscophyceae</taxon>
        <taxon>Thalassiosirophycidae</taxon>
        <taxon>Stephanodiscales</taxon>
        <taxon>Stephanodiscaceae</taxon>
        <taxon>Discostella</taxon>
    </lineage>
</organism>
<evidence type="ECO:0000313" key="4">
    <source>
        <dbReference type="Proteomes" id="UP001530293"/>
    </source>
</evidence>
<comment type="caution">
    <text evidence="3">The sequence shown here is derived from an EMBL/GenBank/DDBJ whole genome shotgun (WGS) entry which is preliminary data.</text>
</comment>
<evidence type="ECO:0000313" key="3">
    <source>
        <dbReference type="EMBL" id="KAL3756097.1"/>
    </source>
</evidence>
<sequence>MSSSSDANDINTIDSTIPLPPSSSSSSPHSVDRISINTNKKRLPAAAASSNNKSSQATIVNSATLQFNNRLNRMSKNFDSTTAIKVEAMLLDAVRKYQLAKEAADKEDNNSDAANEQSTTKTKNSKQQLRTMITPNTISFTNAITAWARCTRKDSPKRAQSLLDQMHILYEEHGWGHVKPNKITYNSVITAWARSRENGGLSAKCAEALLRKMYDLYNDERYEYDEDMKPDARSWNAVINAVARSRDKDCANRAKFLLDEMGRLYNEGGNSDLLPDALTFGAIINAYANSLEEGASDKASQLLLHMESLYQLGFENAKPTTFVYNACMNALAKDPMTMLNGDGNTLGDSRAGQAEQLLNSMEKRYEEERDYRVMPDCISYSTVINAYANSNTEESGMRADAILRRMTHRFLLGDTKCRPNAVAYTAAIKANSAAINAIITSSALENDTTLISGPKRQQMEALTRRCEDLLQQLFLLHKTHANDRSLKPTSVTYDLVIKALTLINDEEGLERVKQLRNETPP</sequence>
<keyword evidence="4" id="KW-1185">Reference proteome</keyword>
<name>A0ABD3M1N7_9STRA</name>
<reference evidence="3 4" key="1">
    <citation type="submission" date="2024-10" db="EMBL/GenBank/DDBJ databases">
        <title>Updated reference genomes for cyclostephanoid diatoms.</title>
        <authorList>
            <person name="Roberts W.R."/>
            <person name="Alverson A.J."/>
        </authorList>
    </citation>
    <scope>NUCLEOTIDE SEQUENCE [LARGE SCALE GENOMIC DNA]</scope>
    <source>
        <strain evidence="3 4">AJA232-27</strain>
    </source>
</reference>
<dbReference type="EMBL" id="JALLBG020000314">
    <property type="protein sequence ID" value="KAL3756097.1"/>
    <property type="molecule type" value="Genomic_DNA"/>
</dbReference>
<evidence type="ECO:0000256" key="2">
    <source>
        <dbReference type="SAM" id="MobiDB-lite"/>
    </source>
</evidence>
<protein>
    <submittedName>
        <fullName evidence="3">Uncharacterized protein</fullName>
    </submittedName>
</protein>
<accession>A0ABD3M1N7</accession>
<gene>
    <name evidence="3" type="ORF">ACHAWU_009399</name>
</gene>
<dbReference type="Gene3D" id="1.25.40.10">
    <property type="entry name" value="Tetratricopeptide repeat domain"/>
    <property type="match status" value="2"/>
</dbReference>
<evidence type="ECO:0000256" key="1">
    <source>
        <dbReference type="ARBA" id="ARBA00022737"/>
    </source>
</evidence>
<dbReference type="PANTHER" id="PTHR47942">
    <property type="entry name" value="TETRATRICOPEPTIDE REPEAT (TPR)-LIKE SUPERFAMILY PROTEIN-RELATED"/>
    <property type="match status" value="1"/>
</dbReference>
<dbReference type="InterPro" id="IPR051222">
    <property type="entry name" value="PPR/CCM1_RNA-binding"/>
</dbReference>
<dbReference type="AlphaFoldDB" id="A0ABD3M1N7"/>